<keyword evidence="4" id="KW-1185">Reference proteome</keyword>
<dbReference type="Pfam" id="PF01757">
    <property type="entry name" value="Acyl_transf_3"/>
    <property type="match status" value="1"/>
</dbReference>
<gene>
    <name evidence="3" type="ORF">LOCC1_G001665</name>
</gene>
<dbReference type="AlphaFoldDB" id="A0A8H8S8I1"/>
<feature type="transmembrane region" description="Helical" evidence="1">
    <location>
        <begin position="247"/>
        <end position="268"/>
    </location>
</feature>
<evidence type="ECO:0000259" key="2">
    <source>
        <dbReference type="Pfam" id="PF01757"/>
    </source>
</evidence>
<keyword evidence="1" id="KW-1133">Transmembrane helix</keyword>
<dbReference type="OrthoDB" id="5819582at2759"/>
<protein>
    <recommendedName>
        <fullName evidence="2">Acyltransferase 3 domain-containing protein</fullName>
    </recommendedName>
</protein>
<dbReference type="EMBL" id="QGMI01000031">
    <property type="protein sequence ID" value="TVY48819.1"/>
    <property type="molecule type" value="Genomic_DNA"/>
</dbReference>
<keyword evidence="1" id="KW-0812">Transmembrane</keyword>
<proteinExistence type="predicted"/>
<organism evidence="3 4">
    <name type="scientific">Lachnellula occidentalis</name>
    <dbReference type="NCBI Taxonomy" id="215460"/>
    <lineage>
        <taxon>Eukaryota</taxon>
        <taxon>Fungi</taxon>
        <taxon>Dikarya</taxon>
        <taxon>Ascomycota</taxon>
        <taxon>Pezizomycotina</taxon>
        <taxon>Leotiomycetes</taxon>
        <taxon>Helotiales</taxon>
        <taxon>Lachnaceae</taxon>
        <taxon>Lachnellula</taxon>
    </lineage>
</organism>
<evidence type="ECO:0000313" key="4">
    <source>
        <dbReference type="Proteomes" id="UP000443090"/>
    </source>
</evidence>
<dbReference type="Proteomes" id="UP000443090">
    <property type="component" value="Unassembled WGS sequence"/>
</dbReference>
<feature type="transmembrane region" description="Helical" evidence="1">
    <location>
        <begin position="182"/>
        <end position="201"/>
    </location>
</feature>
<sequence>MSYTSSTQTTLSGDDSQKMGHDYDPQALLAAVNDNTAKHSHNTVSTSSAMRILQKVMFGLLPSFVQRRVRPTATKQQRLHPTSYLDGLRGVASFIVFMGHYTEENLGWFAEPYGLYEDDAPSSPLQLPGIRVLYSARPMVHIFFIISGYVLAYKPVKQIHAQQFSALAGTLSSSVFRRALRLFLPSIIVSFTMALNLHFGLSDDRYATRIVQFSAQMRDWLSMCWSLLNASWDVNVLASPELRYNPALWTIPIEFAQSLLLFTVLLGLSHCVAQIRLILLAGIMAFCFYGGHLYSVEFLGGMFIAEMTLLHDASLFTPMSSPTTLPKHVLDEKLEKAECGPTIIERLSQTFWTANLLSGIFIGSWTNAHPEEVWGIAYLNAHTPQPYDGQRVWFCLGAFQIVLACTQLKYLQRLFTTPVALYLGTISYALYLTHNLCLTILEPRIGPAINMYIGKATFWGRHLNWAVGLAVYLPTIICVADLFWRLVDAPTVKFARWVEGKCVAEKASCLR</sequence>
<dbReference type="PANTHER" id="PTHR23028">
    <property type="entry name" value="ACETYLTRANSFERASE"/>
    <property type="match status" value="1"/>
</dbReference>
<accession>A0A8H8S8I1</accession>
<dbReference type="PANTHER" id="PTHR23028:SF134">
    <property type="entry name" value="PUTATIVE (AFU_ORTHOLOGUE AFUA_4G08520)-RELATED"/>
    <property type="match status" value="1"/>
</dbReference>
<feature type="domain" description="Acyltransferase 3" evidence="2">
    <location>
        <begin position="84"/>
        <end position="483"/>
    </location>
</feature>
<reference evidence="3 4" key="1">
    <citation type="submission" date="2018-05" db="EMBL/GenBank/DDBJ databases">
        <title>Genome sequencing and assembly of the regulated plant pathogen Lachnellula willkommii and related sister species for the development of diagnostic species identification markers.</title>
        <authorList>
            <person name="Giroux E."/>
            <person name="Bilodeau G."/>
        </authorList>
    </citation>
    <scope>NUCLEOTIDE SEQUENCE [LARGE SCALE GENOMIC DNA]</scope>
    <source>
        <strain evidence="3 4">CBS 160.35</strain>
    </source>
</reference>
<name>A0A8H8S8I1_9HELO</name>
<dbReference type="InterPro" id="IPR002656">
    <property type="entry name" value="Acyl_transf_3_dom"/>
</dbReference>
<comment type="caution">
    <text evidence="3">The sequence shown here is derived from an EMBL/GenBank/DDBJ whole genome shotgun (WGS) entry which is preliminary data.</text>
</comment>
<dbReference type="GO" id="GO:0016747">
    <property type="term" value="F:acyltransferase activity, transferring groups other than amino-acyl groups"/>
    <property type="evidence" value="ECO:0007669"/>
    <property type="project" value="InterPro"/>
</dbReference>
<feature type="transmembrane region" description="Helical" evidence="1">
    <location>
        <begin position="275"/>
        <end position="294"/>
    </location>
</feature>
<dbReference type="InterPro" id="IPR050879">
    <property type="entry name" value="Acyltransferase_3"/>
</dbReference>
<feature type="transmembrane region" description="Helical" evidence="1">
    <location>
        <begin position="419"/>
        <end position="441"/>
    </location>
</feature>
<feature type="transmembrane region" description="Helical" evidence="1">
    <location>
        <begin position="462"/>
        <end position="484"/>
    </location>
</feature>
<evidence type="ECO:0000256" key="1">
    <source>
        <dbReference type="SAM" id="Phobius"/>
    </source>
</evidence>
<keyword evidence="1" id="KW-0472">Membrane</keyword>
<evidence type="ECO:0000313" key="3">
    <source>
        <dbReference type="EMBL" id="TVY48819.1"/>
    </source>
</evidence>